<organism evidence="1 2">
    <name type="scientific">Sodiomyces alkalinus (strain CBS 110278 / VKM F-3762 / F11)</name>
    <name type="common">Alkaliphilic filamentous fungus</name>
    <dbReference type="NCBI Taxonomy" id="1314773"/>
    <lineage>
        <taxon>Eukaryota</taxon>
        <taxon>Fungi</taxon>
        <taxon>Dikarya</taxon>
        <taxon>Ascomycota</taxon>
        <taxon>Pezizomycotina</taxon>
        <taxon>Sordariomycetes</taxon>
        <taxon>Hypocreomycetidae</taxon>
        <taxon>Glomerellales</taxon>
        <taxon>Plectosphaerellaceae</taxon>
        <taxon>Sodiomyces</taxon>
    </lineage>
</organism>
<dbReference type="Proteomes" id="UP000272025">
    <property type="component" value="Unassembled WGS sequence"/>
</dbReference>
<dbReference type="RefSeq" id="XP_028470607.1">
    <property type="nucleotide sequence ID" value="XM_028607375.1"/>
</dbReference>
<accession>A0A3N2Q7Q1</accession>
<dbReference type="InterPro" id="IPR029058">
    <property type="entry name" value="AB_hydrolase_fold"/>
</dbReference>
<dbReference type="SUPFAM" id="SSF53474">
    <property type="entry name" value="alpha/beta-Hydrolases"/>
    <property type="match status" value="1"/>
</dbReference>
<keyword evidence="1" id="KW-0328">Glycosyltransferase</keyword>
<dbReference type="PANTHER" id="PTHR31591:SF7">
    <property type="entry name" value="DUF1749-DOMAIN-CONTAINING PROTEIN"/>
    <property type="match status" value="1"/>
</dbReference>
<keyword evidence="2" id="KW-1185">Reference proteome</keyword>
<gene>
    <name evidence="1" type="ORF">SODALDRAFT_24195</name>
</gene>
<sequence>MSPTPYSVIVHPLDSHYKGACAYEQGATGSKNAIIFIGGLGDGPHTVPFVRPLATHLEATGTGYSIFEIRMRSSFTGYGYSSLKDDAEDIAALVRYLRDIGKEKVVLLGHSTGSQDCMEYAKRTDDPVDGFILQGPVSDRQAVEGLLEPEELQESIELAAEMIAEDRGEEMMTPEQVYHIYKPVTAYRWHSLVAKGGDDDYFSSDLDEDVVAEFWGRFNKPALVLYSGEEEHAPASLDKETLVESWKKAGPKVHPSSGIVPGASHAIAEPDAQSRFNEAVAEFLKDV</sequence>
<dbReference type="GeneID" id="39575853"/>
<dbReference type="OrthoDB" id="10034502at2759"/>
<dbReference type="GO" id="GO:0016757">
    <property type="term" value="F:glycosyltransferase activity"/>
    <property type="evidence" value="ECO:0007669"/>
    <property type="project" value="UniProtKB-KW"/>
</dbReference>
<keyword evidence="1" id="KW-0808">Transferase</keyword>
<dbReference type="AlphaFoldDB" id="A0A3N2Q7Q1"/>
<dbReference type="EMBL" id="ML119051">
    <property type="protein sequence ID" value="ROT42801.1"/>
    <property type="molecule type" value="Genomic_DNA"/>
</dbReference>
<protein>
    <submittedName>
        <fullName evidence="1">Dolichol-phosphate mannosyltransferase</fullName>
    </submittedName>
</protein>
<dbReference type="PANTHER" id="PTHR31591">
    <property type="entry name" value="UPF0613 PROTEIN PB24D3.06C"/>
    <property type="match status" value="1"/>
</dbReference>
<dbReference type="Gene3D" id="3.40.50.1820">
    <property type="entry name" value="alpha/beta hydrolase"/>
    <property type="match status" value="1"/>
</dbReference>
<evidence type="ECO:0000313" key="1">
    <source>
        <dbReference type="EMBL" id="ROT42801.1"/>
    </source>
</evidence>
<name>A0A3N2Q7Q1_SODAK</name>
<dbReference type="InterPro" id="IPR013744">
    <property type="entry name" value="SidJ"/>
</dbReference>
<reference evidence="1 2" key="1">
    <citation type="journal article" date="2018" name="Mol. Ecol.">
        <title>The obligate alkalophilic soda-lake fungus Sodiomyces alkalinus has shifted to a protein diet.</title>
        <authorList>
            <person name="Grum-Grzhimaylo A.A."/>
            <person name="Falkoski D.L."/>
            <person name="van den Heuvel J."/>
            <person name="Valero-Jimenez C.A."/>
            <person name="Min B."/>
            <person name="Choi I.G."/>
            <person name="Lipzen A."/>
            <person name="Daum C.G."/>
            <person name="Aanen D.K."/>
            <person name="Tsang A."/>
            <person name="Henrissat B."/>
            <person name="Bilanenko E.N."/>
            <person name="de Vries R.P."/>
            <person name="van Kan J.A.L."/>
            <person name="Grigoriev I.V."/>
            <person name="Debets A.J.M."/>
        </authorList>
    </citation>
    <scope>NUCLEOTIDE SEQUENCE [LARGE SCALE GENOMIC DNA]</scope>
    <source>
        <strain evidence="1 2">F11</strain>
    </source>
</reference>
<proteinExistence type="predicted"/>
<dbReference type="Pfam" id="PF08538">
    <property type="entry name" value="DUF1749"/>
    <property type="match status" value="1"/>
</dbReference>
<evidence type="ECO:0000313" key="2">
    <source>
        <dbReference type="Proteomes" id="UP000272025"/>
    </source>
</evidence>